<evidence type="ECO:0000256" key="1">
    <source>
        <dbReference type="ARBA" id="ARBA00004418"/>
    </source>
</evidence>
<gene>
    <name evidence="5" type="ORF">ILT43_14320</name>
</gene>
<keyword evidence="3" id="KW-0813">Transport</keyword>
<name>A0ABS2D9E6_9SPHN</name>
<accession>A0ABS2D9E6</accession>
<evidence type="ECO:0000313" key="6">
    <source>
        <dbReference type="Proteomes" id="UP000763641"/>
    </source>
</evidence>
<evidence type="ECO:0000256" key="3">
    <source>
        <dbReference type="ARBA" id="ARBA00022448"/>
    </source>
</evidence>
<dbReference type="EMBL" id="JAFEMC010000004">
    <property type="protein sequence ID" value="MBM6577554.1"/>
    <property type="molecule type" value="Genomic_DNA"/>
</dbReference>
<sequence length="440" mass="48355">MDHHLMLAGAEIACHKARMKCGRERSGGVTRRGVLAGAAATGLAACTTRRDPNALRLWAMSYEGDYSPHLMPAFTRATGIPVEVQSLPWTAAHEKLLTAHAGGALPDVMMLPNGWVGEFALVGAIAPVTDGALLADLFPATLATVEHRGVSHAVPWSVAPQVQFYRRDLLADAGYDAPPEDWAGWREMGRRLKRRRPDDYAFLMLLNWWDALFTFASQTGTSLLRERDTRGNFRNPAFREALAFYRSLFDEGLAPPIVSTEMQDPLAAFAQGYFTIYPSGPSLLLDLHRRRSEIAADRWGVARMPGPRGPGPVSGVSAALAVSRTSTRPDAAWALVRHMTSAATELRFQTLIGNLPARRSAWSDPQLTAPALAPFAAQMLDLSVDPNIVEWERVRIEVQLIAERVVRHLMTIDEGLATMDRRVDQLLAKRRALVQAGKLA</sequence>
<dbReference type="Proteomes" id="UP000763641">
    <property type="component" value="Unassembled WGS sequence"/>
</dbReference>
<evidence type="ECO:0000256" key="2">
    <source>
        <dbReference type="ARBA" id="ARBA00008520"/>
    </source>
</evidence>
<evidence type="ECO:0000256" key="4">
    <source>
        <dbReference type="ARBA" id="ARBA00022729"/>
    </source>
</evidence>
<keyword evidence="6" id="KW-1185">Reference proteome</keyword>
<keyword evidence="4" id="KW-0732">Signal</keyword>
<proteinExistence type="inferred from homology"/>
<dbReference type="Pfam" id="PF01547">
    <property type="entry name" value="SBP_bac_1"/>
    <property type="match status" value="1"/>
</dbReference>
<dbReference type="RefSeq" id="WP_204199657.1">
    <property type="nucleotide sequence ID" value="NZ_JAFEMC010000004.1"/>
</dbReference>
<evidence type="ECO:0000313" key="5">
    <source>
        <dbReference type="EMBL" id="MBM6577554.1"/>
    </source>
</evidence>
<dbReference type="PANTHER" id="PTHR43649:SF34">
    <property type="entry name" value="ABC TRANSPORTER PERIPLASMIC-BINDING PROTEIN YCJN-RELATED"/>
    <property type="match status" value="1"/>
</dbReference>
<comment type="subcellular location">
    <subcellularLocation>
        <location evidence="1">Periplasm</location>
    </subcellularLocation>
</comment>
<dbReference type="Gene3D" id="3.40.190.10">
    <property type="entry name" value="Periplasmic binding protein-like II"/>
    <property type="match status" value="2"/>
</dbReference>
<dbReference type="InterPro" id="IPR050490">
    <property type="entry name" value="Bact_solute-bd_prot1"/>
</dbReference>
<organism evidence="5 6">
    <name type="scientific">Sphingomonas longa</name>
    <dbReference type="NCBI Taxonomy" id="2778730"/>
    <lineage>
        <taxon>Bacteria</taxon>
        <taxon>Pseudomonadati</taxon>
        <taxon>Pseudomonadota</taxon>
        <taxon>Alphaproteobacteria</taxon>
        <taxon>Sphingomonadales</taxon>
        <taxon>Sphingomonadaceae</taxon>
        <taxon>Sphingomonas</taxon>
    </lineage>
</organism>
<protein>
    <submittedName>
        <fullName evidence="5">Extracellular solute-binding protein</fullName>
    </submittedName>
</protein>
<dbReference type="InterPro" id="IPR006059">
    <property type="entry name" value="SBP"/>
</dbReference>
<dbReference type="PANTHER" id="PTHR43649">
    <property type="entry name" value="ARABINOSE-BINDING PROTEIN-RELATED"/>
    <property type="match status" value="1"/>
</dbReference>
<dbReference type="SUPFAM" id="SSF53850">
    <property type="entry name" value="Periplasmic binding protein-like II"/>
    <property type="match status" value="1"/>
</dbReference>
<reference evidence="5 6" key="1">
    <citation type="submission" date="2020-12" db="EMBL/GenBank/DDBJ databases">
        <title>Sphingomonas sp.</title>
        <authorList>
            <person name="Kim M.K."/>
        </authorList>
    </citation>
    <scope>NUCLEOTIDE SEQUENCE [LARGE SCALE GENOMIC DNA]</scope>
    <source>
        <strain evidence="5 6">BT552</strain>
    </source>
</reference>
<comment type="caution">
    <text evidence="5">The sequence shown here is derived from an EMBL/GenBank/DDBJ whole genome shotgun (WGS) entry which is preliminary data.</text>
</comment>
<comment type="similarity">
    <text evidence="2">Belongs to the bacterial solute-binding protein 1 family.</text>
</comment>